<feature type="domain" description="DUF6533" evidence="2">
    <location>
        <begin position="6"/>
        <end position="51"/>
    </location>
</feature>
<accession>A0ABQ8QL48</accession>
<name>A0ABQ8QL48_9AGAR</name>
<evidence type="ECO:0000313" key="4">
    <source>
        <dbReference type="Proteomes" id="UP001163828"/>
    </source>
</evidence>
<dbReference type="Proteomes" id="UP001163828">
    <property type="component" value="Unassembled WGS sequence"/>
</dbReference>
<feature type="transmembrane region" description="Helical" evidence="1">
    <location>
        <begin position="157"/>
        <end position="178"/>
    </location>
</feature>
<evidence type="ECO:0000259" key="2">
    <source>
        <dbReference type="Pfam" id="PF20151"/>
    </source>
</evidence>
<reference evidence="3" key="1">
    <citation type="submission" date="2022-08" db="EMBL/GenBank/DDBJ databases">
        <authorList>
            <consortium name="DOE Joint Genome Institute"/>
            <person name="Min B."/>
            <person name="Riley R."/>
            <person name="Sierra-Patev S."/>
            <person name="Naranjo-Ortiz M."/>
            <person name="Looney B."/>
            <person name="Konkel Z."/>
            <person name="Slot J.C."/>
            <person name="Sakamoto Y."/>
            <person name="Steenwyk J.L."/>
            <person name="Rokas A."/>
            <person name="Carro J."/>
            <person name="Camarero S."/>
            <person name="Ferreira P."/>
            <person name="Molpeceres G."/>
            <person name="Ruiz-Duenas F.J."/>
            <person name="Serrano A."/>
            <person name="Henrissat B."/>
            <person name="Drula E."/>
            <person name="Hughes K.W."/>
            <person name="Mata J.L."/>
            <person name="Ishikawa N.K."/>
            <person name="Vargas-Isla R."/>
            <person name="Ushijima S."/>
            <person name="Smith C.A."/>
            <person name="Ahrendt S."/>
            <person name="Andreopoulos W."/>
            <person name="He G."/>
            <person name="Labutti K."/>
            <person name="Lipzen A."/>
            <person name="Ng V."/>
            <person name="Sandor L."/>
            <person name="Barry K."/>
            <person name="Martinez A.T."/>
            <person name="Xiao Y."/>
            <person name="Gibbons J.G."/>
            <person name="Terashima K."/>
            <person name="Hibbett D.S."/>
            <person name="Grigoriev I.V."/>
        </authorList>
    </citation>
    <scope>NUCLEOTIDE SEQUENCE</scope>
    <source>
        <strain evidence="3">TFB10827</strain>
    </source>
</reference>
<gene>
    <name evidence="3" type="ORF">F5050DRAFT_1028819</name>
</gene>
<keyword evidence="1" id="KW-0812">Transmembrane</keyword>
<dbReference type="EMBL" id="MU790542">
    <property type="protein sequence ID" value="KAJ3999275.1"/>
    <property type="molecule type" value="Genomic_DNA"/>
</dbReference>
<comment type="caution">
    <text evidence="3">The sequence shown here is derived from an EMBL/GenBank/DDBJ whole genome shotgun (WGS) entry which is preliminary data.</text>
</comment>
<keyword evidence="1" id="KW-1133">Transmembrane helix</keyword>
<feature type="transmembrane region" description="Helical" evidence="1">
    <location>
        <begin position="215"/>
        <end position="239"/>
    </location>
</feature>
<organism evidence="3 4">
    <name type="scientific">Lentinula boryana</name>
    <dbReference type="NCBI Taxonomy" id="40481"/>
    <lineage>
        <taxon>Eukaryota</taxon>
        <taxon>Fungi</taxon>
        <taxon>Dikarya</taxon>
        <taxon>Basidiomycota</taxon>
        <taxon>Agaricomycotina</taxon>
        <taxon>Agaricomycetes</taxon>
        <taxon>Agaricomycetidae</taxon>
        <taxon>Agaricales</taxon>
        <taxon>Marasmiineae</taxon>
        <taxon>Omphalotaceae</taxon>
        <taxon>Lentinula</taxon>
    </lineage>
</organism>
<keyword evidence="1" id="KW-0472">Membrane</keyword>
<dbReference type="Pfam" id="PF20151">
    <property type="entry name" value="DUF6533"/>
    <property type="match status" value="1"/>
</dbReference>
<evidence type="ECO:0000256" key="1">
    <source>
        <dbReference type="SAM" id="Phobius"/>
    </source>
</evidence>
<sequence>MNWTHYIHIVEFTIVVYDYFLTLDAEIERYWGSRTTFATTLFYVNRYSTILGLIPRILFDFWPEPILRLRVIRLYVIYEYRRWIAILLSVMKTCAAGNSLESIFHILTAWCKVSDRTYPSQLQLYFSRNVLTGTDYSSPVIYQNGCNQITTRQQGHYMAYSWLGVVIFDLCIFGLTLWKTLRMRRYYALYGGIGTILMRDGRFASTPRLLARVRVWYLGAIYFGIVALINCANILFFILGSDLTRDLLATFCTVSQTQK</sequence>
<evidence type="ECO:0000313" key="3">
    <source>
        <dbReference type="EMBL" id="KAJ3999275.1"/>
    </source>
</evidence>
<keyword evidence="4" id="KW-1185">Reference proteome</keyword>
<protein>
    <recommendedName>
        <fullName evidence="2">DUF6533 domain-containing protein</fullName>
    </recommendedName>
</protein>
<proteinExistence type="predicted"/>
<dbReference type="InterPro" id="IPR045340">
    <property type="entry name" value="DUF6533"/>
</dbReference>